<protein>
    <submittedName>
        <fullName evidence="10">Putative spermidine/putrescine transport system permease protein</fullName>
    </submittedName>
</protein>
<dbReference type="InterPro" id="IPR000515">
    <property type="entry name" value="MetI-like"/>
</dbReference>
<dbReference type="Pfam" id="PF00528">
    <property type="entry name" value="BPD_transp_1"/>
    <property type="match status" value="1"/>
</dbReference>
<comment type="caution">
    <text evidence="10">The sequence shown here is derived from an EMBL/GenBank/DDBJ whole genome shotgun (WGS) entry which is preliminary data.</text>
</comment>
<feature type="domain" description="ABC transmembrane type-1" evidence="9">
    <location>
        <begin position="64"/>
        <end position="252"/>
    </location>
</feature>
<evidence type="ECO:0000313" key="10">
    <source>
        <dbReference type="EMBL" id="PXW53563.1"/>
    </source>
</evidence>
<feature type="transmembrane region" description="Helical" evidence="8">
    <location>
        <begin position="99"/>
        <end position="124"/>
    </location>
</feature>
<feature type="transmembrane region" description="Helical" evidence="8">
    <location>
        <begin position="189"/>
        <end position="212"/>
    </location>
</feature>
<evidence type="ECO:0000256" key="5">
    <source>
        <dbReference type="ARBA" id="ARBA00022692"/>
    </source>
</evidence>
<dbReference type="SUPFAM" id="SSF161098">
    <property type="entry name" value="MetI-like"/>
    <property type="match status" value="1"/>
</dbReference>
<feature type="transmembrane region" description="Helical" evidence="8">
    <location>
        <begin position="12"/>
        <end position="34"/>
    </location>
</feature>
<dbReference type="InterPro" id="IPR035906">
    <property type="entry name" value="MetI-like_sf"/>
</dbReference>
<evidence type="ECO:0000256" key="1">
    <source>
        <dbReference type="ARBA" id="ARBA00004429"/>
    </source>
</evidence>
<keyword evidence="11" id="KW-1185">Reference proteome</keyword>
<keyword evidence="7 8" id="KW-0472">Membrane</keyword>
<name>A0A2V3TWV6_9HYPH</name>
<dbReference type="Gene3D" id="1.10.3720.10">
    <property type="entry name" value="MetI-like"/>
    <property type="match status" value="1"/>
</dbReference>
<dbReference type="PROSITE" id="PS50928">
    <property type="entry name" value="ABC_TM1"/>
    <property type="match status" value="1"/>
</dbReference>
<sequence length="265" mass="28979">MQKTLLGSSLWYGGAALFFAFLLAPLAILIVVSFNPVAMVFPPQGFTLKWYATILDKPDFLQAAWASTILGVATALLSTGLGVLAAIGLQRQRGAARAFVSSLLMSPLFIPAVIVALALFQIIFMMGLVNTIWTLLAAHVVVTLPYPLRNVMAQMEGFDVRLEEAALTVGATPRQALWRVTLPLLKASIIPSLIIVFVLSWNNYTVSIFLANKNWTTLPLQLRAYLQYEYEPFVAAMSTILIVASIVLLLIVDRTVGLGAVRKRD</sequence>
<keyword evidence="6 8" id="KW-1133">Transmembrane helix</keyword>
<keyword evidence="4" id="KW-0997">Cell inner membrane</keyword>
<evidence type="ECO:0000256" key="3">
    <source>
        <dbReference type="ARBA" id="ARBA00022475"/>
    </source>
</evidence>
<keyword evidence="3" id="KW-1003">Cell membrane</keyword>
<dbReference type="OrthoDB" id="9782004at2"/>
<dbReference type="CDD" id="cd06261">
    <property type="entry name" value="TM_PBP2"/>
    <property type="match status" value="1"/>
</dbReference>
<comment type="subcellular location">
    <subcellularLocation>
        <location evidence="1">Cell inner membrane</location>
        <topology evidence="1">Multi-pass membrane protein</topology>
    </subcellularLocation>
    <subcellularLocation>
        <location evidence="8">Cell membrane</location>
        <topology evidence="8">Multi-pass membrane protein</topology>
    </subcellularLocation>
</comment>
<evidence type="ECO:0000256" key="7">
    <source>
        <dbReference type="ARBA" id="ARBA00023136"/>
    </source>
</evidence>
<organism evidence="10 11">
    <name type="scientific">Chelatococcus asaccharovorans</name>
    <dbReference type="NCBI Taxonomy" id="28210"/>
    <lineage>
        <taxon>Bacteria</taxon>
        <taxon>Pseudomonadati</taxon>
        <taxon>Pseudomonadota</taxon>
        <taxon>Alphaproteobacteria</taxon>
        <taxon>Hyphomicrobiales</taxon>
        <taxon>Chelatococcaceae</taxon>
        <taxon>Chelatococcus</taxon>
    </lineage>
</organism>
<evidence type="ECO:0000256" key="4">
    <source>
        <dbReference type="ARBA" id="ARBA00022519"/>
    </source>
</evidence>
<dbReference type="EMBL" id="QJJK01000013">
    <property type="protein sequence ID" value="PXW53563.1"/>
    <property type="molecule type" value="Genomic_DNA"/>
</dbReference>
<evidence type="ECO:0000256" key="2">
    <source>
        <dbReference type="ARBA" id="ARBA00022448"/>
    </source>
</evidence>
<comment type="similarity">
    <text evidence="8">Belongs to the binding-protein-dependent transport system permease family.</text>
</comment>
<keyword evidence="2 8" id="KW-0813">Transport</keyword>
<evidence type="ECO:0000259" key="9">
    <source>
        <dbReference type="PROSITE" id="PS50928"/>
    </source>
</evidence>
<dbReference type="RefSeq" id="WP_110377533.1">
    <property type="nucleotide sequence ID" value="NZ_JAHBRY010000001.1"/>
</dbReference>
<dbReference type="AlphaFoldDB" id="A0A2V3TWV6"/>
<dbReference type="GO" id="GO:0005886">
    <property type="term" value="C:plasma membrane"/>
    <property type="evidence" value="ECO:0007669"/>
    <property type="project" value="UniProtKB-SubCell"/>
</dbReference>
<gene>
    <name evidence="10" type="ORF">C7450_11351</name>
</gene>
<feature type="transmembrane region" description="Helical" evidence="8">
    <location>
        <begin position="130"/>
        <end position="148"/>
    </location>
</feature>
<evidence type="ECO:0000256" key="8">
    <source>
        <dbReference type="RuleBase" id="RU363032"/>
    </source>
</evidence>
<feature type="transmembrane region" description="Helical" evidence="8">
    <location>
        <begin position="63"/>
        <end position="87"/>
    </location>
</feature>
<feature type="transmembrane region" description="Helical" evidence="8">
    <location>
        <begin position="232"/>
        <end position="252"/>
    </location>
</feature>
<dbReference type="PANTHER" id="PTHR43357:SF4">
    <property type="entry name" value="INNER MEMBRANE ABC TRANSPORTER PERMEASE PROTEIN YDCV"/>
    <property type="match status" value="1"/>
</dbReference>
<dbReference type="Proteomes" id="UP000248021">
    <property type="component" value="Unassembled WGS sequence"/>
</dbReference>
<evidence type="ECO:0000313" key="11">
    <source>
        <dbReference type="Proteomes" id="UP000248021"/>
    </source>
</evidence>
<evidence type="ECO:0000256" key="6">
    <source>
        <dbReference type="ARBA" id="ARBA00022989"/>
    </source>
</evidence>
<dbReference type="GO" id="GO:0055085">
    <property type="term" value="P:transmembrane transport"/>
    <property type="evidence" value="ECO:0007669"/>
    <property type="project" value="InterPro"/>
</dbReference>
<accession>A0A2V3TWV6</accession>
<proteinExistence type="inferred from homology"/>
<reference evidence="10 11" key="1">
    <citation type="submission" date="2018-05" db="EMBL/GenBank/DDBJ databases">
        <title>Genomic Encyclopedia of Type Strains, Phase IV (KMG-IV): sequencing the most valuable type-strain genomes for metagenomic binning, comparative biology and taxonomic classification.</title>
        <authorList>
            <person name="Goeker M."/>
        </authorList>
    </citation>
    <scope>NUCLEOTIDE SEQUENCE [LARGE SCALE GENOMIC DNA]</scope>
    <source>
        <strain evidence="10 11">DSM 6462</strain>
    </source>
</reference>
<dbReference type="PANTHER" id="PTHR43357">
    <property type="entry name" value="INNER MEMBRANE ABC TRANSPORTER PERMEASE PROTEIN YDCV"/>
    <property type="match status" value="1"/>
</dbReference>
<keyword evidence="5 8" id="KW-0812">Transmembrane</keyword>